<feature type="transmembrane region" description="Helical" evidence="2">
    <location>
        <begin position="6"/>
        <end position="24"/>
    </location>
</feature>
<evidence type="ECO:0000256" key="2">
    <source>
        <dbReference type="SAM" id="Phobius"/>
    </source>
</evidence>
<organism evidence="3 4">
    <name type="scientific">Cetobacterium ceti</name>
    <dbReference type="NCBI Taxonomy" id="180163"/>
    <lineage>
        <taxon>Bacteria</taxon>
        <taxon>Fusobacteriati</taxon>
        <taxon>Fusobacteriota</taxon>
        <taxon>Fusobacteriia</taxon>
        <taxon>Fusobacteriales</taxon>
        <taxon>Fusobacteriaceae</taxon>
        <taxon>Cetobacterium</taxon>
    </lineage>
</organism>
<evidence type="ECO:0000313" key="4">
    <source>
        <dbReference type="Proteomes" id="UP000191153"/>
    </source>
</evidence>
<sequence>MKKHFIYLWGVFFMFNLFSYGALIKDNKETKIESKEQIKNEKVDEQELNKTEEMNKNKIILPKDKKEDTITTEEDVEQNSDLNPFFPLDQETTDNSEQIEIKE</sequence>
<keyword evidence="2" id="KW-0472">Membrane</keyword>
<gene>
    <name evidence="3" type="ORF">SAMN02745174_01181</name>
</gene>
<dbReference type="Proteomes" id="UP000191153">
    <property type="component" value="Unassembled WGS sequence"/>
</dbReference>
<keyword evidence="2" id="KW-1133">Transmembrane helix</keyword>
<dbReference type="AlphaFoldDB" id="A0A1T4MEI8"/>
<accession>A0A1T4MEI8</accession>
<evidence type="ECO:0000313" key="3">
    <source>
        <dbReference type="EMBL" id="SJZ65266.1"/>
    </source>
</evidence>
<proteinExistence type="predicted"/>
<evidence type="ECO:0000256" key="1">
    <source>
        <dbReference type="SAM" id="MobiDB-lite"/>
    </source>
</evidence>
<reference evidence="3 4" key="1">
    <citation type="submission" date="2017-02" db="EMBL/GenBank/DDBJ databases">
        <authorList>
            <person name="Peterson S.W."/>
        </authorList>
    </citation>
    <scope>NUCLEOTIDE SEQUENCE [LARGE SCALE GENOMIC DNA]</scope>
    <source>
        <strain evidence="3 4">ATCC 700028</strain>
    </source>
</reference>
<dbReference type="EMBL" id="FUWX01000008">
    <property type="protein sequence ID" value="SJZ65266.1"/>
    <property type="molecule type" value="Genomic_DNA"/>
</dbReference>
<feature type="compositionally biased region" description="Polar residues" evidence="1">
    <location>
        <begin position="93"/>
        <end position="103"/>
    </location>
</feature>
<feature type="region of interest" description="Disordered" evidence="1">
    <location>
        <begin position="63"/>
        <end position="103"/>
    </location>
</feature>
<keyword evidence="2" id="KW-0812">Transmembrane</keyword>
<keyword evidence="4" id="KW-1185">Reference proteome</keyword>
<protein>
    <submittedName>
        <fullName evidence="3">Uncharacterized protein</fullName>
    </submittedName>
</protein>
<name>A0A1T4MEI8_9FUSO</name>
<dbReference type="RefSeq" id="WP_078693676.1">
    <property type="nucleotide sequence ID" value="NZ_FUWX01000008.1"/>
</dbReference>
<dbReference type="STRING" id="180163.SAMN02745174_01181"/>